<comment type="cofactor">
    <cofactor evidence="9">
        <name>a divalent metal cation</name>
        <dbReference type="ChEBI" id="CHEBI:60240"/>
    </cofactor>
    <text evidence="9">Binds 1 divalent metal cation per subunit.</text>
</comment>
<dbReference type="RefSeq" id="WP_123580527.1">
    <property type="nucleotide sequence ID" value="NZ_NIGF01000006.1"/>
</dbReference>
<dbReference type="GO" id="GO:0005737">
    <property type="term" value="C:cytoplasm"/>
    <property type="evidence" value="ECO:0007669"/>
    <property type="project" value="UniProtKB-SubCell"/>
</dbReference>
<dbReference type="NCBIfam" id="TIGR00087">
    <property type="entry name" value="surE"/>
    <property type="match status" value="1"/>
</dbReference>
<dbReference type="SUPFAM" id="SSF64167">
    <property type="entry name" value="SurE-like"/>
    <property type="match status" value="1"/>
</dbReference>
<evidence type="ECO:0000256" key="5">
    <source>
        <dbReference type="ARBA" id="ARBA00022490"/>
    </source>
</evidence>
<comment type="function">
    <text evidence="9">Nucleotidase that shows phosphatase activity on nucleoside 5'-monophosphates.</text>
</comment>
<sequence>MKILITNDDGIGADGLHAAWNALNAAGHQVSVCVPDRPRSACSHQITMHKPLRVKTVETRDGIAHTTNGTPADCVTMALLHILKTPPDLCISGINLGPNLGDDVHYSGTVGGAMEAVLNGIPALAISLDTHSEPNWEAAAQFCTQIAPRIKAMQLPRDTFLNVNVPNLSPQKIQGFRVTSQGSRRYKGDLTRYEAPVVGEYFWRGGEVIDRAESDDADVLIVKQGFISVTPIHVDLTRRDAMQNVASVLGNIETDFHKK</sequence>
<keyword evidence="8 9" id="KW-0378">Hydrolase</keyword>
<dbReference type="InterPro" id="IPR036523">
    <property type="entry name" value="SurE-like_sf"/>
</dbReference>
<evidence type="ECO:0000256" key="1">
    <source>
        <dbReference type="ARBA" id="ARBA00000815"/>
    </source>
</evidence>
<feature type="binding site" evidence="9">
    <location>
        <position position="40"/>
    </location>
    <ligand>
        <name>a divalent metal cation</name>
        <dbReference type="ChEBI" id="CHEBI:60240"/>
    </ligand>
</feature>
<feature type="binding site" evidence="9">
    <location>
        <position position="95"/>
    </location>
    <ligand>
        <name>a divalent metal cation</name>
        <dbReference type="ChEBI" id="CHEBI:60240"/>
    </ligand>
</feature>
<dbReference type="InParanoid" id="A0A2S8SU50"/>
<comment type="subcellular location">
    <subcellularLocation>
        <location evidence="3 9">Cytoplasm</location>
    </subcellularLocation>
</comment>
<feature type="binding site" evidence="9">
    <location>
        <position position="8"/>
    </location>
    <ligand>
        <name>a divalent metal cation</name>
        <dbReference type="ChEBI" id="CHEBI:60240"/>
    </ligand>
</feature>
<comment type="cofactor">
    <cofactor evidence="2">
        <name>Mg(2+)</name>
        <dbReference type="ChEBI" id="CHEBI:18420"/>
    </cofactor>
</comment>
<dbReference type="FunFam" id="3.40.1210.10:FF:000001">
    <property type="entry name" value="5'/3'-nucleotidase SurE"/>
    <property type="match status" value="1"/>
</dbReference>
<evidence type="ECO:0000313" key="11">
    <source>
        <dbReference type="EMBL" id="PQV64308.1"/>
    </source>
</evidence>
<protein>
    <recommendedName>
        <fullName evidence="9">5'-nucleotidase SurE</fullName>
        <ecNumber evidence="9">3.1.3.5</ecNumber>
    </recommendedName>
    <alternativeName>
        <fullName evidence="9">Nucleoside 5'-monophosphate phosphohydrolase</fullName>
    </alternativeName>
</protein>
<name>A0A2S8SU50_9BACT</name>
<reference evidence="11 12" key="1">
    <citation type="journal article" date="2018" name="Syst. Appl. Microbiol.">
        <title>Abditibacterium utsteinense sp. nov., the first cultivated member of candidate phylum FBP, isolated from ice-free Antarctic soil samples.</title>
        <authorList>
            <person name="Tahon G."/>
            <person name="Tytgat B."/>
            <person name="Lebbe L."/>
            <person name="Carlier A."/>
            <person name="Willems A."/>
        </authorList>
    </citation>
    <scope>NUCLEOTIDE SEQUENCE [LARGE SCALE GENOMIC DNA]</scope>
    <source>
        <strain evidence="11 12">LMG 29911</strain>
    </source>
</reference>
<dbReference type="GO" id="GO:0008253">
    <property type="term" value="F:5'-nucleotidase activity"/>
    <property type="evidence" value="ECO:0007669"/>
    <property type="project" value="UniProtKB-UniRule"/>
</dbReference>
<dbReference type="HAMAP" id="MF_00060">
    <property type="entry name" value="SurE"/>
    <property type="match status" value="1"/>
</dbReference>
<dbReference type="PANTHER" id="PTHR30457:SF0">
    <property type="entry name" value="PHOSPHATASE, PUTATIVE (AFU_ORTHOLOGUE AFUA_4G01070)-RELATED"/>
    <property type="match status" value="1"/>
</dbReference>
<dbReference type="AlphaFoldDB" id="A0A2S8SU50"/>
<gene>
    <name evidence="9" type="primary">surE</name>
    <name evidence="11" type="ORF">B1R32_106154</name>
</gene>
<dbReference type="Pfam" id="PF01975">
    <property type="entry name" value="SurE"/>
    <property type="match status" value="1"/>
</dbReference>
<dbReference type="InterPro" id="IPR030048">
    <property type="entry name" value="SurE"/>
</dbReference>
<feature type="binding site" evidence="9">
    <location>
        <position position="9"/>
    </location>
    <ligand>
        <name>a divalent metal cation</name>
        <dbReference type="ChEBI" id="CHEBI:60240"/>
    </ligand>
</feature>
<dbReference type="GO" id="GO:0000166">
    <property type="term" value="F:nucleotide binding"/>
    <property type="evidence" value="ECO:0007669"/>
    <property type="project" value="UniProtKB-KW"/>
</dbReference>
<evidence type="ECO:0000313" key="12">
    <source>
        <dbReference type="Proteomes" id="UP000237684"/>
    </source>
</evidence>
<keyword evidence="7 9" id="KW-0547">Nucleotide-binding</keyword>
<keyword evidence="6 9" id="KW-0479">Metal-binding</keyword>
<dbReference type="NCBIfam" id="NF001490">
    <property type="entry name" value="PRK00346.1-4"/>
    <property type="match status" value="1"/>
</dbReference>
<comment type="similarity">
    <text evidence="4 9">Belongs to the SurE nucleotidase family.</text>
</comment>
<dbReference type="InterPro" id="IPR002828">
    <property type="entry name" value="SurE-like_Pase/nucleotidase"/>
</dbReference>
<dbReference type="EC" id="3.1.3.5" evidence="9"/>
<evidence type="ECO:0000256" key="3">
    <source>
        <dbReference type="ARBA" id="ARBA00004496"/>
    </source>
</evidence>
<proteinExistence type="inferred from homology"/>
<keyword evidence="5 9" id="KW-0963">Cytoplasm</keyword>
<dbReference type="Proteomes" id="UP000237684">
    <property type="component" value="Unassembled WGS sequence"/>
</dbReference>
<dbReference type="OrthoDB" id="9780815at2"/>
<evidence type="ECO:0000256" key="9">
    <source>
        <dbReference type="HAMAP-Rule" id="MF_00060"/>
    </source>
</evidence>
<dbReference type="Gene3D" id="3.40.1210.10">
    <property type="entry name" value="Survival protein SurE-like phosphatase/nucleotidase"/>
    <property type="match status" value="1"/>
</dbReference>
<comment type="caution">
    <text evidence="11">The sequence shown here is derived from an EMBL/GenBank/DDBJ whole genome shotgun (WGS) entry which is preliminary data.</text>
</comment>
<accession>A0A2S8SU50</accession>
<dbReference type="PANTHER" id="PTHR30457">
    <property type="entry name" value="5'-NUCLEOTIDASE SURE"/>
    <property type="match status" value="1"/>
</dbReference>
<comment type="catalytic activity">
    <reaction evidence="1 9">
        <text>a ribonucleoside 5'-phosphate + H2O = a ribonucleoside + phosphate</text>
        <dbReference type="Rhea" id="RHEA:12484"/>
        <dbReference type="ChEBI" id="CHEBI:15377"/>
        <dbReference type="ChEBI" id="CHEBI:18254"/>
        <dbReference type="ChEBI" id="CHEBI:43474"/>
        <dbReference type="ChEBI" id="CHEBI:58043"/>
        <dbReference type="EC" id="3.1.3.5"/>
    </reaction>
</comment>
<organism evidence="11 12">
    <name type="scientific">Abditibacterium utsteinense</name>
    <dbReference type="NCBI Taxonomy" id="1960156"/>
    <lineage>
        <taxon>Bacteria</taxon>
        <taxon>Pseudomonadati</taxon>
        <taxon>Abditibacteriota</taxon>
        <taxon>Abditibacteriia</taxon>
        <taxon>Abditibacteriales</taxon>
        <taxon>Abditibacteriaceae</taxon>
        <taxon>Abditibacterium</taxon>
    </lineage>
</organism>
<dbReference type="GO" id="GO:0046872">
    <property type="term" value="F:metal ion binding"/>
    <property type="evidence" value="ECO:0007669"/>
    <property type="project" value="UniProtKB-UniRule"/>
</dbReference>
<evidence type="ECO:0000256" key="4">
    <source>
        <dbReference type="ARBA" id="ARBA00011062"/>
    </source>
</evidence>
<evidence type="ECO:0000256" key="7">
    <source>
        <dbReference type="ARBA" id="ARBA00022741"/>
    </source>
</evidence>
<evidence type="ECO:0000259" key="10">
    <source>
        <dbReference type="Pfam" id="PF01975"/>
    </source>
</evidence>
<evidence type="ECO:0000256" key="6">
    <source>
        <dbReference type="ARBA" id="ARBA00022723"/>
    </source>
</evidence>
<feature type="domain" description="Survival protein SurE-like phosphatase/nucleotidase" evidence="10">
    <location>
        <begin position="3"/>
        <end position="187"/>
    </location>
</feature>
<keyword evidence="12" id="KW-1185">Reference proteome</keyword>
<dbReference type="EMBL" id="NIGF01000006">
    <property type="protein sequence ID" value="PQV64308.1"/>
    <property type="molecule type" value="Genomic_DNA"/>
</dbReference>
<evidence type="ECO:0000256" key="2">
    <source>
        <dbReference type="ARBA" id="ARBA00001946"/>
    </source>
</evidence>
<evidence type="ECO:0000256" key="8">
    <source>
        <dbReference type="ARBA" id="ARBA00022801"/>
    </source>
</evidence>